<evidence type="ECO:0000313" key="2">
    <source>
        <dbReference type="EMBL" id="KAF2596266.1"/>
    </source>
</evidence>
<dbReference type="Proteomes" id="UP000712281">
    <property type="component" value="Unassembled WGS sequence"/>
</dbReference>
<name>A0A8S9KSJ6_BRACR</name>
<dbReference type="EMBL" id="QGKW02000717">
    <property type="protein sequence ID" value="KAF2596266.1"/>
    <property type="molecule type" value="Genomic_DNA"/>
</dbReference>
<organism evidence="2 3">
    <name type="scientific">Brassica cretica</name>
    <name type="common">Mustard</name>
    <dbReference type="NCBI Taxonomy" id="69181"/>
    <lineage>
        <taxon>Eukaryota</taxon>
        <taxon>Viridiplantae</taxon>
        <taxon>Streptophyta</taxon>
        <taxon>Embryophyta</taxon>
        <taxon>Tracheophyta</taxon>
        <taxon>Spermatophyta</taxon>
        <taxon>Magnoliopsida</taxon>
        <taxon>eudicotyledons</taxon>
        <taxon>Gunneridae</taxon>
        <taxon>Pentapetalae</taxon>
        <taxon>rosids</taxon>
        <taxon>malvids</taxon>
        <taxon>Brassicales</taxon>
        <taxon>Brassicaceae</taxon>
        <taxon>Brassiceae</taxon>
        <taxon>Brassica</taxon>
    </lineage>
</organism>
<protein>
    <submittedName>
        <fullName evidence="2">Uncharacterized protein</fullName>
    </submittedName>
</protein>
<comment type="caution">
    <text evidence="2">The sequence shown here is derived from an EMBL/GenBank/DDBJ whole genome shotgun (WGS) entry which is preliminary data.</text>
</comment>
<gene>
    <name evidence="2" type="ORF">F2Q68_00009766</name>
    <name evidence="1" type="ORF">F2Q70_00016802</name>
</gene>
<sequence length="64" mass="6519">MDETFPPCLGFVGVARRFDGETGNVFIESDASAHTPYACAAPVPILGLSSGRTSVCISGGSLVS</sequence>
<proteinExistence type="predicted"/>
<accession>A0A8S9KSJ6</accession>
<dbReference type="AlphaFoldDB" id="A0A8S9KSJ6"/>
<evidence type="ECO:0000313" key="3">
    <source>
        <dbReference type="Proteomes" id="UP000712281"/>
    </source>
</evidence>
<reference evidence="2" key="1">
    <citation type="submission" date="2019-12" db="EMBL/GenBank/DDBJ databases">
        <title>Genome sequencing and annotation of Brassica cretica.</title>
        <authorList>
            <person name="Studholme D.J."/>
            <person name="Sarris P.F."/>
        </authorList>
    </citation>
    <scope>NUCLEOTIDE SEQUENCE</scope>
    <source>
        <strain evidence="2">PFS-001/15</strain>
        <strain evidence="1">PFS-102/07</strain>
        <tissue evidence="2">Leaf</tissue>
    </source>
</reference>
<dbReference type="EMBL" id="QGKY02001250">
    <property type="protein sequence ID" value="KAF2562185.1"/>
    <property type="molecule type" value="Genomic_DNA"/>
</dbReference>
<evidence type="ECO:0000313" key="1">
    <source>
        <dbReference type="EMBL" id="KAF2562185.1"/>
    </source>
</evidence>